<sequence length="40" mass="4615">MDKMRMESVNMTAQNIERIGALFPNCMELASLKPWAKMAR</sequence>
<dbReference type="AlphaFoldDB" id="A0AAE3VBP2"/>
<dbReference type="Proteomes" id="UP001241537">
    <property type="component" value="Unassembled WGS sequence"/>
</dbReference>
<evidence type="ECO:0000313" key="1">
    <source>
        <dbReference type="EMBL" id="MDQ0153361.1"/>
    </source>
</evidence>
<accession>A0AAE3VBP2</accession>
<reference evidence="1" key="1">
    <citation type="submission" date="2023-07" db="EMBL/GenBank/DDBJ databases">
        <title>Genomic Encyclopedia of Type Strains, Phase IV (KMG-IV): sequencing the most valuable type-strain genomes for metagenomic binning, comparative biology and taxonomic classification.</title>
        <authorList>
            <person name="Goeker M."/>
        </authorList>
    </citation>
    <scope>NUCLEOTIDE SEQUENCE</scope>
    <source>
        <strain evidence="1">DSM 19659</strain>
    </source>
</reference>
<name>A0AAE3VBP2_9FIRM</name>
<keyword evidence="2" id="KW-1185">Reference proteome</keyword>
<comment type="caution">
    <text evidence="1">The sequence shown here is derived from an EMBL/GenBank/DDBJ whole genome shotgun (WGS) entry which is preliminary data.</text>
</comment>
<gene>
    <name evidence="1" type="ORF">J2S20_002081</name>
</gene>
<organism evidence="1 2">
    <name type="scientific">Moryella indoligenes</name>
    <dbReference type="NCBI Taxonomy" id="371674"/>
    <lineage>
        <taxon>Bacteria</taxon>
        <taxon>Bacillati</taxon>
        <taxon>Bacillota</taxon>
        <taxon>Clostridia</taxon>
        <taxon>Lachnospirales</taxon>
        <taxon>Lachnospiraceae</taxon>
        <taxon>Moryella</taxon>
    </lineage>
</organism>
<dbReference type="RefSeq" id="WP_307255315.1">
    <property type="nucleotide sequence ID" value="NZ_JAUSTO010000018.1"/>
</dbReference>
<protein>
    <submittedName>
        <fullName evidence="1">Uncharacterized protein</fullName>
    </submittedName>
</protein>
<evidence type="ECO:0000313" key="2">
    <source>
        <dbReference type="Proteomes" id="UP001241537"/>
    </source>
</evidence>
<dbReference type="EMBL" id="JAUSTO010000018">
    <property type="protein sequence ID" value="MDQ0153361.1"/>
    <property type="molecule type" value="Genomic_DNA"/>
</dbReference>
<proteinExistence type="predicted"/>